<dbReference type="CDD" id="cd01392">
    <property type="entry name" value="HTH_LacI"/>
    <property type="match status" value="1"/>
</dbReference>
<dbReference type="PRINTS" id="PR00036">
    <property type="entry name" value="HTHLACI"/>
</dbReference>
<evidence type="ECO:0000256" key="2">
    <source>
        <dbReference type="ARBA" id="ARBA00023125"/>
    </source>
</evidence>
<keyword evidence="1" id="KW-0805">Transcription regulation</keyword>
<keyword evidence="6" id="KW-1185">Reference proteome</keyword>
<dbReference type="Pfam" id="PF00356">
    <property type="entry name" value="LacI"/>
    <property type="match status" value="1"/>
</dbReference>
<evidence type="ECO:0000313" key="5">
    <source>
        <dbReference type="EMBL" id="MBU9726874.1"/>
    </source>
</evidence>
<reference evidence="5 6" key="1">
    <citation type="submission" date="2021-06" db="EMBL/GenBank/DDBJ databases">
        <title>Description of novel taxa of the family Lachnospiraceae.</title>
        <authorList>
            <person name="Chaplin A.V."/>
            <person name="Sokolova S.R."/>
            <person name="Pikina A.P."/>
            <person name="Korzhanova M."/>
            <person name="Belova V."/>
            <person name="Korostin D."/>
            <person name="Efimov B.A."/>
        </authorList>
    </citation>
    <scope>NUCLEOTIDE SEQUENCE [LARGE SCALE GENOMIC DNA]</scope>
    <source>
        <strain evidence="5 6">ASD4241</strain>
    </source>
</reference>
<dbReference type="InterPro" id="IPR028082">
    <property type="entry name" value="Peripla_BP_I"/>
</dbReference>
<dbReference type="PANTHER" id="PTHR30146">
    <property type="entry name" value="LACI-RELATED TRANSCRIPTIONAL REPRESSOR"/>
    <property type="match status" value="1"/>
</dbReference>
<evidence type="ECO:0000259" key="4">
    <source>
        <dbReference type="PROSITE" id="PS50932"/>
    </source>
</evidence>
<name>A0ABS6K8M2_9FIRM</name>
<dbReference type="RefSeq" id="WP_238726910.1">
    <property type="nucleotide sequence ID" value="NZ_JAHQCX010000008.1"/>
</dbReference>
<evidence type="ECO:0000256" key="3">
    <source>
        <dbReference type="ARBA" id="ARBA00023163"/>
    </source>
</evidence>
<keyword evidence="3" id="KW-0804">Transcription</keyword>
<evidence type="ECO:0000256" key="1">
    <source>
        <dbReference type="ARBA" id="ARBA00023015"/>
    </source>
</evidence>
<dbReference type="Gene3D" id="3.40.50.2300">
    <property type="match status" value="2"/>
</dbReference>
<sequence>MANIKDVARQAGVSISTVSRVINDSKSVSPSLRVMVEKAIDDLNYSTNSIARGLKSSQTNNIAVILTSVSRTFFSGVLEGINKEADQEKYSIFISETHDSIEREIKLVRSCASQWVDGIILASSAYGNDMKTRKYIESLSKLEKKGSWIPVVTLEYPCSNPGVDAVVVDHKKSAFRAVDYLIREVGKKSIVHISLPFEHYMGQQRIAGYREALEQNGLLFTEDNVLEGDYTSYCGYTLTRDLVRRGHPFDAVFCANDQMAVGVLQALSELEIQVPEQVAVMGNDDIFAASIVKPSLTSIHVPRFEMGAAAMKHMLELIREGEPPVKRKIITLDTEIVERESTKRGIKNSLKYLDW</sequence>
<protein>
    <submittedName>
        <fullName evidence="5">LacI family transcriptional regulator</fullName>
    </submittedName>
</protein>
<dbReference type="CDD" id="cd06267">
    <property type="entry name" value="PBP1_LacI_sugar_binding-like"/>
    <property type="match status" value="1"/>
</dbReference>
<dbReference type="InterPro" id="IPR000843">
    <property type="entry name" value="HTH_LacI"/>
</dbReference>
<comment type="caution">
    <text evidence="5">The sequence shown here is derived from an EMBL/GenBank/DDBJ whole genome shotgun (WGS) entry which is preliminary data.</text>
</comment>
<feature type="domain" description="HTH lacI-type" evidence="4">
    <location>
        <begin position="2"/>
        <end position="56"/>
    </location>
</feature>
<dbReference type="SUPFAM" id="SSF53822">
    <property type="entry name" value="Periplasmic binding protein-like I"/>
    <property type="match status" value="1"/>
</dbReference>
<dbReference type="InterPro" id="IPR046335">
    <property type="entry name" value="LacI/GalR-like_sensor"/>
</dbReference>
<dbReference type="SUPFAM" id="SSF47413">
    <property type="entry name" value="lambda repressor-like DNA-binding domains"/>
    <property type="match status" value="1"/>
</dbReference>
<dbReference type="Proteomes" id="UP001314681">
    <property type="component" value="Unassembled WGS sequence"/>
</dbReference>
<gene>
    <name evidence="5" type="ORF">KTH90_12700</name>
</gene>
<dbReference type="PROSITE" id="PS50932">
    <property type="entry name" value="HTH_LACI_2"/>
    <property type="match status" value="1"/>
</dbReference>
<accession>A0ABS6K8M2</accession>
<dbReference type="InterPro" id="IPR010982">
    <property type="entry name" value="Lambda_DNA-bd_dom_sf"/>
</dbReference>
<dbReference type="PANTHER" id="PTHR30146:SF109">
    <property type="entry name" value="HTH-TYPE TRANSCRIPTIONAL REGULATOR GALS"/>
    <property type="match status" value="1"/>
</dbReference>
<keyword evidence="2" id="KW-0238">DNA-binding</keyword>
<proteinExistence type="predicted"/>
<dbReference type="Gene3D" id="1.10.260.40">
    <property type="entry name" value="lambda repressor-like DNA-binding domains"/>
    <property type="match status" value="1"/>
</dbReference>
<dbReference type="Pfam" id="PF13377">
    <property type="entry name" value="Peripla_BP_3"/>
    <property type="match status" value="1"/>
</dbReference>
<dbReference type="EMBL" id="JAHQCX010000008">
    <property type="protein sequence ID" value="MBU9726874.1"/>
    <property type="molecule type" value="Genomic_DNA"/>
</dbReference>
<organism evidence="5 6">
    <name type="scientific">Diplocloster modestus</name>
    <dbReference type="NCBI Taxonomy" id="2850322"/>
    <lineage>
        <taxon>Bacteria</taxon>
        <taxon>Bacillati</taxon>
        <taxon>Bacillota</taxon>
        <taxon>Clostridia</taxon>
        <taxon>Lachnospirales</taxon>
        <taxon>Lachnospiraceae</taxon>
        <taxon>Diplocloster</taxon>
    </lineage>
</organism>
<dbReference type="PROSITE" id="PS00356">
    <property type="entry name" value="HTH_LACI_1"/>
    <property type="match status" value="1"/>
</dbReference>
<dbReference type="SMART" id="SM00354">
    <property type="entry name" value="HTH_LACI"/>
    <property type="match status" value="1"/>
</dbReference>
<evidence type="ECO:0000313" key="6">
    <source>
        <dbReference type="Proteomes" id="UP001314681"/>
    </source>
</evidence>